<dbReference type="AlphaFoldDB" id="A0A5N6RC88"/>
<protein>
    <submittedName>
        <fullName evidence="2">Uncharacterized protein</fullName>
    </submittedName>
</protein>
<keyword evidence="3" id="KW-1185">Reference proteome</keyword>
<evidence type="ECO:0000313" key="3">
    <source>
        <dbReference type="Proteomes" id="UP000327013"/>
    </source>
</evidence>
<dbReference type="OrthoDB" id="1612127at2759"/>
<dbReference type="EMBL" id="CM017325">
    <property type="protein sequence ID" value="KAE8057437.1"/>
    <property type="molecule type" value="Genomic_DNA"/>
</dbReference>
<keyword evidence="1" id="KW-0812">Transmembrane</keyword>
<organism evidence="2 3">
    <name type="scientific">Carpinus fangiana</name>
    <dbReference type="NCBI Taxonomy" id="176857"/>
    <lineage>
        <taxon>Eukaryota</taxon>
        <taxon>Viridiplantae</taxon>
        <taxon>Streptophyta</taxon>
        <taxon>Embryophyta</taxon>
        <taxon>Tracheophyta</taxon>
        <taxon>Spermatophyta</taxon>
        <taxon>Magnoliopsida</taxon>
        <taxon>eudicotyledons</taxon>
        <taxon>Gunneridae</taxon>
        <taxon>Pentapetalae</taxon>
        <taxon>rosids</taxon>
        <taxon>fabids</taxon>
        <taxon>Fagales</taxon>
        <taxon>Betulaceae</taxon>
        <taxon>Carpinus</taxon>
    </lineage>
</organism>
<dbReference type="Proteomes" id="UP000327013">
    <property type="component" value="Chromosome 5"/>
</dbReference>
<evidence type="ECO:0000256" key="1">
    <source>
        <dbReference type="SAM" id="Phobius"/>
    </source>
</evidence>
<sequence length="99" mass="10577">MALMRGEPLVKKLALLAKYVVLPGAMVAALVYSPPDYASSSSSRIRVTALLLIIFDADCLLEVYAHHMVCQAVEGNGLLFSVTLNGRMVGGMGSNPYFA</sequence>
<accession>A0A5N6RC88</accession>
<evidence type="ECO:0000313" key="2">
    <source>
        <dbReference type="EMBL" id="KAE8057437.1"/>
    </source>
</evidence>
<feature type="transmembrane region" description="Helical" evidence="1">
    <location>
        <begin position="12"/>
        <end position="33"/>
    </location>
</feature>
<gene>
    <name evidence="2" type="ORF">FH972_014130</name>
</gene>
<reference evidence="2 3" key="1">
    <citation type="submission" date="2019-06" db="EMBL/GenBank/DDBJ databases">
        <title>A chromosomal-level reference genome of Carpinus fangiana (Coryloideae, Betulaceae).</title>
        <authorList>
            <person name="Yang X."/>
            <person name="Wang Z."/>
            <person name="Zhang L."/>
            <person name="Hao G."/>
            <person name="Liu J."/>
            <person name="Yang Y."/>
        </authorList>
    </citation>
    <scope>NUCLEOTIDE SEQUENCE [LARGE SCALE GENOMIC DNA]</scope>
    <source>
        <strain evidence="2">Cfa_2016G</strain>
        <tissue evidence="2">Leaf</tissue>
    </source>
</reference>
<name>A0A5N6RC88_9ROSI</name>
<keyword evidence="1" id="KW-0472">Membrane</keyword>
<keyword evidence="1" id="KW-1133">Transmembrane helix</keyword>
<proteinExistence type="predicted"/>